<dbReference type="OMA" id="REEWWWA"/>
<keyword evidence="2" id="KW-1185">Reference proteome</keyword>
<sequence>MAPSNSTPNLHTMPPEILLDIMSFADTFKSKALLARTCSRLYKTLIDEVYKQASTSKVLVGDVIYEACRDGNVLTLERFFINDSMICRYDRSLYTAIYYYQVDVVRWLLEHGTDPNFAVNQEVLTLSDLPLHLAVISVLEPGIPQWRIPMKWRKQGFVMPPKDYWRDAGRAIIKLLRDAGADESDVLTQIDRDHLDSIQANRYCCRNHPVSGSVPRQ</sequence>
<evidence type="ECO:0008006" key="3">
    <source>
        <dbReference type="Google" id="ProtNLM"/>
    </source>
</evidence>
<gene>
    <name evidence="1" type="ORF">FPOA_01757</name>
</gene>
<protein>
    <recommendedName>
        <fullName evidence="3">F-box domain-containing protein</fullName>
    </recommendedName>
</protein>
<dbReference type="InterPro" id="IPR036770">
    <property type="entry name" value="Ankyrin_rpt-contain_sf"/>
</dbReference>
<dbReference type="Proteomes" id="UP000091967">
    <property type="component" value="Unassembled WGS sequence"/>
</dbReference>
<dbReference type="SUPFAM" id="SSF81383">
    <property type="entry name" value="F-box domain"/>
    <property type="match status" value="1"/>
</dbReference>
<dbReference type="AlphaFoldDB" id="A0A1B8B507"/>
<evidence type="ECO:0000313" key="2">
    <source>
        <dbReference type="Proteomes" id="UP000091967"/>
    </source>
</evidence>
<reference evidence="1 2" key="1">
    <citation type="submission" date="2016-06" db="EMBL/GenBank/DDBJ databases">
        <title>Living apart together: crosstalk between the core and supernumerary genomes in a fungal plant pathogen.</title>
        <authorList>
            <person name="Vanheule A."/>
            <person name="Audenaert K."/>
            <person name="Warris S."/>
            <person name="Van De Geest H."/>
            <person name="Schijlen E."/>
            <person name="Hofte M."/>
            <person name="De Saeger S."/>
            <person name="Haesaert G."/>
            <person name="Waalwijk C."/>
            <person name="Van Der Lee T."/>
        </authorList>
    </citation>
    <scope>NUCLEOTIDE SEQUENCE [LARGE SCALE GENOMIC DNA]</scope>
    <source>
        <strain evidence="1 2">2516</strain>
    </source>
</reference>
<dbReference type="EMBL" id="LYXU01000001">
    <property type="protein sequence ID" value="OBS27814.1"/>
    <property type="molecule type" value="Genomic_DNA"/>
</dbReference>
<accession>A0A1B8B507</accession>
<dbReference type="Gene3D" id="1.25.40.20">
    <property type="entry name" value="Ankyrin repeat-containing domain"/>
    <property type="match status" value="1"/>
</dbReference>
<organism evidence="1 2">
    <name type="scientific">Fusarium poae</name>
    <dbReference type="NCBI Taxonomy" id="36050"/>
    <lineage>
        <taxon>Eukaryota</taxon>
        <taxon>Fungi</taxon>
        <taxon>Dikarya</taxon>
        <taxon>Ascomycota</taxon>
        <taxon>Pezizomycotina</taxon>
        <taxon>Sordariomycetes</taxon>
        <taxon>Hypocreomycetidae</taxon>
        <taxon>Hypocreales</taxon>
        <taxon>Nectriaceae</taxon>
        <taxon>Fusarium</taxon>
    </lineage>
</organism>
<dbReference type="InterPro" id="IPR036047">
    <property type="entry name" value="F-box-like_dom_sf"/>
</dbReference>
<evidence type="ECO:0000313" key="1">
    <source>
        <dbReference type="EMBL" id="OBS27814.1"/>
    </source>
</evidence>
<comment type="caution">
    <text evidence="1">The sequence shown here is derived from an EMBL/GenBank/DDBJ whole genome shotgun (WGS) entry which is preliminary data.</text>
</comment>
<name>A0A1B8B507_FUSPO</name>
<dbReference type="CDD" id="cd09917">
    <property type="entry name" value="F-box_SF"/>
    <property type="match status" value="1"/>
</dbReference>
<dbReference type="SUPFAM" id="SSF140860">
    <property type="entry name" value="Pseudo ankyrin repeat-like"/>
    <property type="match status" value="1"/>
</dbReference>
<proteinExistence type="predicted"/>